<gene>
    <name evidence="1" type="ORF">DN068_14615</name>
</gene>
<dbReference type="RefSeq" id="WP_110999676.1">
    <property type="nucleotide sequence ID" value="NZ_QKTW01000019.1"/>
</dbReference>
<proteinExistence type="predicted"/>
<organism evidence="1 2">
    <name type="scientific">Taibaiella soli</name>
    <dbReference type="NCBI Taxonomy" id="1649169"/>
    <lineage>
        <taxon>Bacteria</taxon>
        <taxon>Pseudomonadati</taxon>
        <taxon>Bacteroidota</taxon>
        <taxon>Chitinophagia</taxon>
        <taxon>Chitinophagales</taxon>
        <taxon>Chitinophagaceae</taxon>
        <taxon>Taibaiella</taxon>
    </lineage>
</organism>
<accession>A0A2W2AW12</accession>
<protein>
    <submittedName>
        <fullName evidence="1">Uncharacterized protein</fullName>
    </submittedName>
</protein>
<comment type="caution">
    <text evidence="1">The sequence shown here is derived from an EMBL/GenBank/DDBJ whole genome shotgun (WGS) entry which is preliminary data.</text>
</comment>
<dbReference type="OrthoDB" id="881845at2"/>
<name>A0A2W2AW12_9BACT</name>
<dbReference type="Proteomes" id="UP000248745">
    <property type="component" value="Unassembled WGS sequence"/>
</dbReference>
<sequence length="216" mass="24760">MSQTPKTNKTFPLDYKISRPSLEFENWDRDFDRFYAYLTPAIKKTQATLTSNDHGVATMLNPNSVLPHAQLDTATIVKDEKQLNGTWRMVAFRSMRFNDSGSLLSKQYYRLPDTLLEDKSADDAFAFINNGKYELYAKEEGKSKFKKKASAKYSIEGQRYLMMYKGFKASGGVSQFGIDENGYLIINYPSVIENGKKGSYISYFAVIQQFIFEKVQ</sequence>
<dbReference type="AlphaFoldDB" id="A0A2W2AW12"/>
<keyword evidence="2" id="KW-1185">Reference proteome</keyword>
<evidence type="ECO:0000313" key="1">
    <source>
        <dbReference type="EMBL" id="PZF72164.1"/>
    </source>
</evidence>
<dbReference type="EMBL" id="QKTW01000019">
    <property type="protein sequence ID" value="PZF72164.1"/>
    <property type="molecule type" value="Genomic_DNA"/>
</dbReference>
<evidence type="ECO:0000313" key="2">
    <source>
        <dbReference type="Proteomes" id="UP000248745"/>
    </source>
</evidence>
<reference evidence="1 2" key="1">
    <citation type="submission" date="2018-06" db="EMBL/GenBank/DDBJ databases">
        <title>Mucibacter soli gen. nov., sp. nov., a new member of the family Chitinophagaceae producing mucin.</title>
        <authorList>
            <person name="Kim M.-K."/>
            <person name="Park S."/>
            <person name="Kim T.-S."/>
            <person name="Joung Y."/>
            <person name="Han J.-H."/>
            <person name="Kim S.B."/>
        </authorList>
    </citation>
    <scope>NUCLEOTIDE SEQUENCE [LARGE SCALE GENOMIC DNA]</scope>
    <source>
        <strain evidence="1 2">R1-15</strain>
    </source>
</reference>